<accession>A0AAD7G9H8</accession>
<keyword evidence="2" id="KW-1185">Reference proteome</keyword>
<dbReference type="AlphaFoldDB" id="A0AAD7G9H8"/>
<reference evidence="1" key="1">
    <citation type="submission" date="2023-03" db="EMBL/GenBank/DDBJ databases">
        <title>Massive genome expansion in bonnet fungi (Mycena s.s.) driven by repeated elements and novel gene families across ecological guilds.</title>
        <authorList>
            <consortium name="Lawrence Berkeley National Laboratory"/>
            <person name="Harder C.B."/>
            <person name="Miyauchi S."/>
            <person name="Viragh M."/>
            <person name="Kuo A."/>
            <person name="Thoen E."/>
            <person name="Andreopoulos B."/>
            <person name="Lu D."/>
            <person name="Skrede I."/>
            <person name="Drula E."/>
            <person name="Henrissat B."/>
            <person name="Morin E."/>
            <person name="Kohler A."/>
            <person name="Barry K."/>
            <person name="LaButti K."/>
            <person name="Morin E."/>
            <person name="Salamov A."/>
            <person name="Lipzen A."/>
            <person name="Mereny Z."/>
            <person name="Hegedus B."/>
            <person name="Baldrian P."/>
            <person name="Stursova M."/>
            <person name="Weitz H."/>
            <person name="Taylor A."/>
            <person name="Grigoriev I.V."/>
            <person name="Nagy L.G."/>
            <person name="Martin F."/>
            <person name="Kauserud H."/>
        </authorList>
    </citation>
    <scope>NUCLEOTIDE SEQUENCE</scope>
    <source>
        <strain evidence="1">CBHHK067</strain>
    </source>
</reference>
<dbReference type="Proteomes" id="UP001221757">
    <property type="component" value="Unassembled WGS sequence"/>
</dbReference>
<name>A0AAD7G9H8_MYCRO</name>
<dbReference type="EMBL" id="JARKIE010000191">
    <property type="protein sequence ID" value="KAJ7668954.1"/>
    <property type="molecule type" value="Genomic_DNA"/>
</dbReference>
<protein>
    <submittedName>
        <fullName evidence="1">Uncharacterized protein</fullName>
    </submittedName>
</protein>
<evidence type="ECO:0000313" key="2">
    <source>
        <dbReference type="Proteomes" id="UP001221757"/>
    </source>
</evidence>
<organism evidence="1 2">
    <name type="scientific">Mycena rosella</name>
    <name type="common">Pink bonnet</name>
    <name type="synonym">Agaricus rosellus</name>
    <dbReference type="NCBI Taxonomy" id="1033263"/>
    <lineage>
        <taxon>Eukaryota</taxon>
        <taxon>Fungi</taxon>
        <taxon>Dikarya</taxon>
        <taxon>Basidiomycota</taxon>
        <taxon>Agaricomycotina</taxon>
        <taxon>Agaricomycetes</taxon>
        <taxon>Agaricomycetidae</taxon>
        <taxon>Agaricales</taxon>
        <taxon>Marasmiineae</taxon>
        <taxon>Mycenaceae</taxon>
        <taxon>Mycena</taxon>
    </lineage>
</organism>
<sequence>MYEDLESTGKIATADKERRSLSSVRALCCTTTTAVNERRQFVPNGPAPWQLLAPRGHVRVRSCIKAARADKTPGTQRCCSLLKASDNVPRDFAEGVRQRPARAPAVAAHRTEIVAQLGVQLGSKLTHAARGCRLSEITSRRSFEAVRNWFVDVRAHMSCIPFGNKDEFVRGDGAFIHLALVGPCGVWLSGGGSTRRRGTILMPRVVYSADVQRNDGTEPLARRRLNMMALRHGQGVPVRLPVARCRRGVSDRPCGVCCEPDAVIRAPRAELVCSRRPAGDGFQQRKVSGTRVRRRGRLSLGFIRDGASSELTMGFARPASLALRAFWWSPAIFPFDPR</sequence>
<comment type="caution">
    <text evidence="1">The sequence shown here is derived from an EMBL/GenBank/DDBJ whole genome shotgun (WGS) entry which is preliminary data.</text>
</comment>
<gene>
    <name evidence="1" type="ORF">B0H17DRAFT_1142332</name>
</gene>
<proteinExistence type="predicted"/>
<evidence type="ECO:0000313" key="1">
    <source>
        <dbReference type="EMBL" id="KAJ7668954.1"/>
    </source>
</evidence>